<accession>A0A8H3W5P9</accession>
<dbReference type="OrthoDB" id="4793296at2759"/>
<dbReference type="GO" id="GO:0008237">
    <property type="term" value="F:metallopeptidase activity"/>
    <property type="evidence" value="ECO:0007669"/>
    <property type="project" value="InterPro"/>
</dbReference>
<sequence length="279" mass="31488">MTQLLFAAHAISVFAAGADRPATADEIWTVLGELNREAQFSPIVARSNFGPHACTYGGWNECVKAEGWSCVIVLAKFVDQKPDPEKWNRAFANYFDLQDRDYVERVFRLIIGADEDGLGNEVFGKVFLYNQPNLKNNDCESSEGVDIAWIRHVESQGTWAMKICDKGWEYPLLGDLDCDDLGDRVSGKMASFPGLILHELMHMDPIGREGTGLHVRDYSSEQNGFDGYGPLQTRKLKNNKNIVTRTNADQFRWFAQEYYYSVVCNKNFGPPRNNNASPL</sequence>
<evidence type="ECO:0000313" key="3">
    <source>
        <dbReference type="Proteomes" id="UP000434172"/>
    </source>
</evidence>
<dbReference type="Gene3D" id="3.40.390.10">
    <property type="entry name" value="Collagenase (Catalytic Domain)"/>
    <property type="match status" value="1"/>
</dbReference>
<dbReference type="InterPro" id="IPR024079">
    <property type="entry name" value="MetalloPept_cat_dom_sf"/>
</dbReference>
<keyword evidence="3" id="KW-1185">Reference proteome</keyword>
<name>A0A8H3W5P9_9PEZI</name>
<evidence type="ECO:0008006" key="4">
    <source>
        <dbReference type="Google" id="ProtNLM"/>
    </source>
</evidence>
<feature type="signal peptide" evidence="1">
    <location>
        <begin position="1"/>
        <end position="24"/>
    </location>
</feature>
<reference evidence="2 3" key="1">
    <citation type="submission" date="2019-12" db="EMBL/GenBank/DDBJ databases">
        <title>A genome sequence resource for the geographically widespread anthracnose pathogen Colletotrichum asianum.</title>
        <authorList>
            <person name="Meng Y."/>
        </authorList>
    </citation>
    <scope>NUCLEOTIDE SEQUENCE [LARGE SCALE GENOMIC DNA]</scope>
    <source>
        <strain evidence="2 3">ICMP 18580</strain>
    </source>
</reference>
<protein>
    <recommendedName>
        <fullName evidence="4">Lysine-specific metallo-endopeptidase domain-containing protein</fullName>
    </recommendedName>
</protein>
<dbReference type="AlphaFoldDB" id="A0A8H3W5P9"/>
<evidence type="ECO:0000313" key="2">
    <source>
        <dbReference type="EMBL" id="KAF0319752.1"/>
    </source>
</evidence>
<feature type="chain" id="PRO_5034425901" description="Lysine-specific metallo-endopeptidase domain-containing protein" evidence="1">
    <location>
        <begin position="25"/>
        <end position="279"/>
    </location>
</feature>
<gene>
    <name evidence="2" type="ORF">GQ607_013003</name>
</gene>
<proteinExistence type="predicted"/>
<organism evidence="2 3">
    <name type="scientific">Colletotrichum asianum</name>
    <dbReference type="NCBI Taxonomy" id="702518"/>
    <lineage>
        <taxon>Eukaryota</taxon>
        <taxon>Fungi</taxon>
        <taxon>Dikarya</taxon>
        <taxon>Ascomycota</taxon>
        <taxon>Pezizomycotina</taxon>
        <taxon>Sordariomycetes</taxon>
        <taxon>Hypocreomycetidae</taxon>
        <taxon>Glomerellales</taxon>
        <taxon>Glomerellaceae</taxon>
        <taxon>Colletotrichum</taxon>
        <taxon>Colletotrichum gloeosporioides species complex</taxon>
    </lineage>
</organism>
<dbReference type="Proteomes" id="UP000434172">
    <property type="component" value="Unassembled WGS sequence"/>
</dbReference>
<comment type="caution">
    <text evidence="2">The sequence shown here is derived from an EMBL/GenBank/DDBJ whole genome shotgun (WGS) entry which is preliminary data.</text>
</comment>
<evidence type="ECO:0000256" key="1">
    <source>
        <dbReference type="SAM" id="SignalP"/>
    </source>
</evidence>
<dbReference type="SUPFAM" id="SSF55486">
    <property type="entry name" value="Metalloproteases ('zincins'), catalytic domain"/>
    <property type="match status" value="1"/>
</dbReference>
<dbReference type="EMBL" id="WOWK01000091">
    <property type="protein sequence ID" value="KAF0319752.1"/>
    <property type="molecule type" value="Genomic_DNA"/>
</dbReference>
<keyword evidence="1" id="KW-0732">Signal</keyword>